<sequence length="60" mass="6344">MAPSTSMSTSLSTSTASTSKKHKKASNPPPKPDVMPPKPSFTYAQLCYRTIKAMGGKATL</sequence>
<name>A0A8I2YSQ0_9AGAM</name>
<evidence type="ECO:0000313" key="3">
    <source>
        <dbReference type="Proteomes" id="UP000683000"/>
    </source>
</evidence>
<dbReference type="AlphaFoldDB" id="A0A8I2YSQ0"/>
<gene>
    <name evidence="2" type="ORF">JVT61DRAFT_1622</name>
</gene>
<feature type="region of interest" description="Disordered" evidence="1">
    <location>
        <begin position="1"/>
        <end position="38"/>
    </location>
</feature>
<keyword evidence="3" id="KW-1185">Reference proteome</keyword>
<evidence type="ECO:0000256" key="1">
    <source>
        <dbReference type="SAM" id="MobiDB-lite"/>
    </source>
</evidence>
<evidence type="ECO:0000313" key="2">
    <source>
        <dbReference type="EMBL" id="KAG6376637.1"/>
    </source>
</evidence>
<proteinExistence type="predicted"/>
<accession>A0A8I2YSQ0</accession>
<protein>
    <submittedName>
        <fullName evidence="2">Uncharacterized protein</fullName>
    </submittedName>
</protein>
<dbReference type="Proteomes" id="UP000683000">
    <property type="component" value="Unassembled WGS sequence"/>
</dbReference>
<feature type="compositionally biased region" description="Low complexity" evidence="1">
    <location>
        <begin position="1"/>
        <end position="18"/>
    </location>
</feature>
<comment type="caution">
    <text evidence="2">The sequence shown here is derived from an EMBL/GenBank/DDBJ whole genome shotgun (WGS) entry which is preliminary data.</text>
</comment>
<feature type="compositionally biased region" description="Pro residues" evidence="1">
    <location>
        <begin position="27"/>
        <end position="38"/>
    </location>
</feature>
<dbReference type="EMBL" id="JAGFBS010000011">
    <property type="protein sequence ID" value="KAG6376637.1"/>
    <property type="molecule type" value="Genomic_DNA"/>
</dbReference>
<reference evidence="2" key="1">
    <citation type="submission" date="2021-03" db="EMBL/GenBank/DDBJ databases">
        <title>Evolutionary innovations through gain and loss of genes in the ectomycorrhizal Boletales.</title>
        <authorList>
            <person name="Wu G."/>
            <person name="Miyauchi S."/>
            <person name="Morin E."/>
            <person name="Yang Z.-L."/>
            <person name="Xu J."/>
            <person name="Martin F.M."/>
        </authorList>
    </citation>
    <scope>NUCLEOTIDE SEQUENCE</scope>
    <source>
        <strain evidence="2">BR01</strain>
    </source>
</reference>
<organism evidence="2 3">
    <name type="scientific">Boletus reticuloceps</name>
    <dbReference type="NCBI Taxonomy" id="495285"/>
    <lineage>
        <taxon>Eukaryota</taxon>
        <taxon>Fungi</taxon>
        <taxon>Dikarya</taxon>
        <taxon>Basidiomycota</taxon>
        <taxon>Agaricomycotina</taxon>
        <taxon>Agaricomycetes</taxon>
        <taxon>Agaricomycetidae</taxon>
        <taxon>Boletales</taxon>
        <taxon>Boletineae</taxon>
        <taxon>Boletaceae</taxon>
        <taxon>Boletoideae</taxon>
        <taxon>Boletus</taxon>
    </lineage>
</organism>